<sequence length="45" mass="4737">MISVAPAVPPVSVHQCQLSVLIHATCQCPSVPHISAHQCHISVPI</sequence>
<keyword evidence="2" id="KW-1185">Reference proteome</keyword>
<evidence type="ECO:0000313" key="2">
    <source>
        <dbReference type="Proteomes" id="UP001162483"/>
    </source>
</evidence>
<organism evidence="1 2">
    <name type="scientific">Staurois parvus</name>
    <dbReference type="NCBI Taxonomy" id="386267"/>
    <lineage>
        <taxon>Eukaryota</taxon>
        <taxon>Metazoa</taxon>
        <taxon>Chordata</taxon>
        <taxon>Craniata</taxon>
        <taxon>Vertebrata</taxon>
        <taxon>Euteleostomi</taxon>
        <taxon>Amphibia</taxon>
        <taxon>Batrachia</taxon>
        <taxon>Anura</taxon>
        <taxon>Neobatrachia</taxon>
        <taxon>Ranoidea</taxon>
        <taxon>Ranidae</taxon>
        <taxon>Staurois</taxon>
    </lineage>
</organism>
<protein>
    <submittedName>
        <fullName evidence="1">Uncharacterized protein</fullName>
    </submittedName>
</protein>
<name>A0ABN9GWW4_9NEOB</name>
<comment type="caution">
    <text evidence="1">The sequence shown here is derived from an EMBL/GenBank/DDBJ whole genome shotgun (WGS) entry which is preliminary data.</text>
</comment>
<dbReference type="Proteomes" id="UP001162483">
    <property type="component" value="Unassembled WGS sequence"/>
</dbReference>
<proteinExistence type="predicted"/>
<dbReference type="EMBL" id="CATNWA010019415">
    <property type="protein sequence ID" value="CAI9613056.1"/>
    <property type="molecule type" value="Genomic_DNA"/>
</dbReference>
<reference evidence="1" key="1">
    <citation type="submission" date="2023-05" db="EMBL/GenBank/DDBJ databases">
        <authorList>
            <person name="Stuckert A."/>
        </authorList>
    </citation>
    <scope>NUCLEOTIDE SEQUENCE</scope>
</reference>
<evidence type="ECO:0000313" key="1">
    <source>
        <dbReference type="EMBL" id="CAI9613056.1"/>
    </source>
</evidence>
<gene>
    <name evidence="1" type="ORF">SPARVUS_LOCUS14831239</name>
</gene>
<accession>A0ABN9GWW4</accession>